<sequence length="368" mass="42509">MEHLLSLKTTLSDVASILGISRPILNRLMREYQITGPTFSTLSDEQLDAAVCEIKVHHPHVGEVMLNGHLRSRGIFIQRNRLRQSLKRVDSHGIEARRSRTIQRHLYSVPCPNYLWHIDGNHKLICWKLVVHGAMDGFSRMVMFLRYSNNNQADTVKHHFRQAVSEFGRPLHVRTDHGGENVHVWEDMCQTRGEGSVFTGSSVHNQRIERFNRDLNRNCSQVYAPVFYDLESMHLLDLDNKTDLFSLHYVYLPRVNRTLNEFRAAYNNHSVSSEGNRTPLQLFMGEKHQLYIHNPHAEAEERAVPSQPTSAPPTNETFCPLNEGDLQELSLTIDPLQMTTITVRLSFRESRNYLQQIIKFPVNKLIVV</sequence>
<dbReference type="InterPro" id="IPR001584">
    <property type="entry name" value="Integrase_cat-core"/>
</dbReference>
<protein>
    <recommendedName>
        <fullName evidence="2">Integrase catalytic domain-containing protein</fullName>
    </recommendedName>
</protein>
<evidence type="ECO:0000259" key="2">
    <source>
        <dbReference type="PROSITE" id="PS50994"/>
    </source>
</evidence>
<dbReference type="PROSITE" id="PS50994">
    <property type="entry name" value="INTEGRASE"/>
    <property type="match status" value="1"/>
</dbReference>
<dbReference type="InterPro" id="IPR036397">
    <property type="entry name" value="RNaseH_sf"/>
</dbReference>
<name>A0ABR1A9M4_HUSHU</name>
<proteinExistence type="predicted"/>
<dbReference type="Proteomes" id="UP001369086">
    <property type="component" value="Unassembled WGS sequence"/>
</dbReference>
<dbReference type="SUPFAM" id="SSF53098">
    <property type="entry name" value="Ribonuclease H-like"/>
    <property type="match status" value="1"/>
</dbReference>
<dbReference type="Gene3D" id="3.30.420.10">
    <property type="entry name" value="Ribonuclease H-like superfamily/Ribonuclease H"/>
    <property type="match status" value="1"/>
</dbReference>
<comment type="caution">
    <text evidence="3">The sequence shown here is derived from an EMBL/GenBank/DDBJ whole genome shotgun (WGS) entry which is preliminary data.</text>
</comment>
<evidence type="ECO:0000313" key="4">
    <source>
        <dbReference type="Proteomes" id="UP001369086"/>
    </source>
</evidence>
<feature type="domain" description="Integrase catalytic" evidence="2">
    <location>
        <begin position="106"/>
        <end position="287"/>
    </location>
</feature>
<dbReference type="Pfam" id="PF24764">
    <property type="entry name" value="rva_4"/>
    <property type="match status" value="1"/>
</dbReference>
<organism evidence="3 4">
    <name type="scientific">Huso huso</name>
    <name type="common">Beluga</name>
    <name type="synonym">Acipenser huso</name>
    <dbReference type="NCBI Taxonomy" id="61971"/>
    <lineage>
        <taxon>Eukaryota</taxon>
        <taxon>Metazoa</taxon>
        <taxon>Chordata</taxon>
        <taxon>Craniata</taxon>
        <taxon>Vertebrata</taxon>
        <taxon>Euteleostomi</taxon>
        <taxon>Actinopterygii</taxon>
        <taxon>Chondrostei</taxon>
        <taxon>Acipenseriformes</taxon>
        <taxon>Acipenseridae</taxon>
        <taxon>Huso</taxon>
    </lineage>
</organism>
<feature type="region of interest" description="Disordered" evidence="1">
    <location>
        <begin position="298"/>
        <end position="319"/>
    </location>
</feature>
<keyword evidence="4" id="KW-1185">Reference proteome</keyword>
<dbReference type="InterPro" id="IPR058913">
    <property type="entry name" value="Integrase_dom_put"/>
</dbReference>
<reference evidence="3 4" key="1">
    <citation type="submission" date="2021-05" db="EMBL/GenBank/DDBJ databases">
        <authorList>
            <person name="Zahm M."/>
            <person name="Klopp C."/>
            <person name="Cabau C."/>
            <person name="Kuhl H."/>
            <person name="Suciu R."/>
            <person name="Ciorpac M."/>
            <person name="Holostenco D."/>
            <person name="Gessner J."/>
            <person name="Wuertz S."/>
            <person name="Hohne C."/>
            <person name="Stock M."/>
            <person name="Gislard M."/>
            <person name="Lluch J."/>
            <person name="Milhes M."/>
            <person name="Lampietro C."/>
            <person name="Lopez Roques C."/>
            <person name="Donnadieu C."/>
            <person name="Du K."/>
            <person name="Schartl M."/>
            <person name="Guiguen Y."/>
        </authorList>
    </citation>
    <scope>NUCLEOTIDE SEQUENCE [LARGE SCALE GENOMIC DNA]</scope>
    <source>
        <strain evidence="3">Hh-F2</strain>
        <tissue evidence="3">Blood</tissue>
    </source>
</reference>
<accession>A0ABR1A9M4</accession>
<dbReference type="PANTHER" id="PTHR46791">
    <property type="entry name" value="EXPRESSED PROTEIN"/>
    <property type="match status" value="1"/>
</dbReference>
<feature type="compositionally biased region" description="Polar residues" evidence="1">
    <location>
        <begin position="306"/>
        <end position="317"/>
    </location>
</feature>
<dbReference type="EMBL" id="JAHFZB010000001">
    <property type="protein sequence ID" value="KAK6493766.1"/>
    <property type="molecule type" value="Genomic_DNA"/>
</dbReference>
<dbReference type="InterPro" id="IPR012337">
    <property type="entry name" value="RNaseH-like_sf"/>
</dbReference>
<gene>
    <name evidence="3" type="ORF">HHUSO_G137</name>
</gene>
<evidence type="ECO:0000313" key="3">
    <source>
        <dbReference type="EMBL" id="KAK6493766.1"/>
    </source>
</evidence>
<evidence type="ECO:0000256" key="1">
    <source>
        <dbReference type="SAM" id="MobiDB-lite"/>
    </source>
</evidence>
<dbReference type="PANTHER" id="PTHR46791:SF7">
    <property type="entry name" value="INTEGRASE CATALYTIC DOMAIN-CONTAINING PROTEIN"/>
    <property type="match status" value="1"/>
</dbReference>